<reference evidence="2" key="1">
    <citation type="submission" date="2015-09" db="EMBL/GenBank/DDBJ databases">
        <authorList>
            <consortium name="Pathogen Informatics"/>
        </authorList>
    </citation>
    <scope>NUCLEOTIDE SEQUENCE [LARGE SCALE GENOMIC DNA]</scope>
    <source>
        <strain evidence="2">Lake Konstanz</strain>
    </source>
</reference>
<dbReference type="EMBL" id="CYKH01002252">
    <property type="protein sequence ID" value="CUI15611.1"/>
    <property type="molecule type" value="Genomic_DNA"/>
</dbReference>
<gene>
    <name evidence="1" type="ORF">BSAL_48675</name>
</gene>
<dbReference type="Proteomes" id="UP000051952">
    <property type="component" value="Unassembled WGS sequence"/>
</dbReference>
<sequence length="348" mass="37490">MNFVKEFLKRPAGSAAPRLNLDGIVSQRLPYHMSSIRWHGDSRPSCAVIAVHDVFSTGKSWSPFIRSLSQLPVRSSEQQHNSLAHPNNNEVLTTTTPADVYAVDLRMHGKATALTADLEQSFLLQCAADITAFRAAYVPRGTKLHLVGMGVGAQVCALASLAMPTDVNSLTMLMPSGDSAVTSSSCTLDSVKERLQTLSDVMGEATNWEELQQLLKKRIPNEWERMLLLQHVVTRTSANDPSSPLFTCQSRAGELVNDGYDLAWPTAKLVAPEGEATPVYSGKATLLHHGLSQCVSDALKVNFPTLEAHSVPSFGFLSNGTADVDLAARIGEAMSLVTVAEQPALGLP</sequence>
<organism evidence="1 2">
    <name type="scientific">Bodo saltans</name>
    <name type="common">Flagellated protozoan</name>
    <dbReference type="NCBI Taxonomy" id="75058"/>
    <lineage>
        <taxon>Eukaryota</taxon>
        <taxon>Discoba</taxon>
        <taxon>Euglenozoa</taxon>
        <taxon>Kinetoplastea</taxon>
        <taxon>Metakinetoplastina</taxon>
        <taxon>Eubodonida</taxon>
        <taxon>Bodonidae</taxon>
        <taxon>Bodo</taxon>
    </lineage>
</organism>
<evidence type="ECO:0000313" key="1">
    <source>
        <dbReference type="EMBL" id="CUI15611.1"/>
    </source>
</evidence>
<dbReference type="AlphaFoldDB" id="A0A0S4KLY1"/>
<dbReference type="InterPro" id="IPR029058">
    <property type="entry name" value="AB_hydrolase_fold"/>
</dbReference>
<dbReference type="OrthoDB" id="278454at2759"/>
<dbReference type="VEuPathDB" id="TriTrypDB:BSAL_48675"/>
<keyword evidence="2" id="KW-1185">Reference proteome</keyword>
<evidence type="ECO:0000313" key="2">
    <source>
        <dbReference type="Proteomes" id="UP000051952"/>
    </source>
</evidence>
<dbReference type="Gene3D" id="3.40.50.1820">
    <property type="entry name" value="alpha/beta hydrolase"/>
    <property type="match status" value="1"/>
</dbReference>
<accession>A0A0S4KLY1</accession>
<name>A0A0S4KLY1_BODSA</name>
<dbReference type="SUPFAM" id="SSF53474">
    <property type="entry name" value="alpha/beta-Hydrolases"/>
    <property type="match status" value="1"/>
</dbReference>
<proteinExistence type="predicted"/>
<protein>
    <submittedName>
        <fullName evidence="1">Uncharacterized protein</fullName>
    </submittedName>
</protein>